<dbReference type="RefSeq" id="WP_258434118.1">
    <property type="nucleotide sequence ID" value="NZ_JANSGW010000022.1"/>
</dbReference>
<dbReference type="InterPro" id="IPR001119">
    <property type="entry name" value="SLH_dom"/>
</dbReference>
<protein>
    <submittedName>
        <fullName evidence="2">S-layer homology domain-containing protein</fullName>
    </submittedName>
</protein>
<sequence>MTRRILHALLALVMMLTVIPFYPMGVGAASSGNNFIFENLPEIVNYKYLSLEGTLNQVSPIGVSYTVTPKNGTEGPQKTTGVIVSDDGRRIRVANIELFPGENTITFRGKNGASEITSSIKVTYIDTPLLYNLQFKSGSQKLPLNEQNATVVTKRFTTSNDIFTIEGNAPNVTKVIVESDGDSRSAFVNESADNYFIISQLKLKKGKNVLTFKLTNKDQVIESKREVIYFDGSATFFDTKVSVPDSTGKVNDYDLKDFPMILSQGTPQPADFTFTGDLMIPVDSSFTPAASTVEIMKVRFFEGSLSGTAKANITFKDAELTKQPDGAEYHHYRYTFKGNQLLEGNPPDDPAAPKPGAPAVFPFEIGKRYTVAMDGFNPVQSNKEASSVYDTNSDFGYTIKDDSKFQITGAEYIQSDKIPTGNDEGNKFDANTTINKLPFSIALLTKNLGAVNKITVHAIGQGGGKVPVTVSPATGTIRGERLWFTIRELPVNGTQTLEIEVEGTTGNDSYSIQVTSASGPVQEFSKIKDGQVFDYDPTITGYEDKLVSSMKEFEGTVSNVELDAASYTNGTIKLTLNNSDIPLEPKGDNYHFKMKSGTKVSFIEGQNTLVFKYKKGNVLYEKTYKITLLSNNYPEIPKGGTEGIYPYATEKPSKDNRFTGKDGVYTTKEKKMNIFGTFDFIDLPDSTAGIEARLNDMEKDIEAGNEPKYVLEIKSSDDKYDKKWILGKNKLLIDGKDTWGSKEVDNLEVKYLKDKKYFTFILSNIELPKDGTKLVYTFTVYNNGVNGTSKSTARLEVRAPGLMYDIVRPILPRQATLNQNFVEVVIDAPGADSITFGKNNVATKVDYDSDMDGKIDYPNAFRAIITDLKPNKANKISFTVKSASGDVVNDSFEVFYALSTIPGSQHMAPMTAKTNIFEKQLNLTFPKDTYLVRYDYNVPENLRGQVFKGHNILYGIANKEDGVLDRFDYLQERPKNFDDVIQDLGRDFEHSFDSHFVKASNVFWMDAGLADDPGTKEDYDPYPYGMLPIMPRALTDSLKLYNFNDVPVNRVLVPNKRGTLELAYDPNVVSDASNHLTVMRYDPNKFFWENLGGKVNVSKKTISVPFDKFGYYVVAKLNDSFVDVVTHQYARNQVEAMFAKGVVKADNEVEFKPDTDTTRGEFAAMVVRALQLPLVDNPPSQSFVDVPFDYNGTQKYDYRHIETAARLGIVRGKEPKIFEPNSKITREEVAVILARALKLKTETNAAKTKANLTKLFKDAPLVDAYAAPAVVEIAKKKLIIGSPVDPNDTKKGYVFEPKANMLRGDAAILMARVMAMQKLIPAVTEVK</sequence>
<evidence type="ECO:0000313" key="2">
    <source>
        <dbReference type="EMBL" id="MCZ0808606.1"/>
    </source>
</evidence>
<organism evidence="2 3">
    <name type="scientific">Brevibacillus laterosporus</name>
    <name type="common">Bacillus laterosporus</name>
    <dbReference type="NCBI Taxonomy" id="1465"/>
    <lineage>
        <taxon>Bacteria</taxon>
        <taxon>Bacillati</taxon>
        <taxon>Bacillota</taxon>
        <taxon>Bacilli</taxon>
        <taxon>Bacillales</taxon>
        <taxon>Paenibacillaceae</taxon>
        <taxon>Brevibacillus</taxon>
    </lineage>
</organism>
<gene>
    <name evidence="2" type="ORF">O0554_17075</name>
</gene>
<feature type="domain" description="SLH" evidence="1">
    <location>
        <begin position="1253"/>
        <end position="1324"/>
    </location>
</feature>
<name>A0AAP3G9H5_BRELA</name>
<dbReference type="PROSITE" id="PS51272">
    <property type="entry name" value="SLH"/>
    <property type="match status" value="3"/>
</dbReference>
<proteinExistence type="predicted"/>
<reference evidence="2" key="1">
    <citation type="submission" date="2022-09" db="EMBL/GenBank/DDBJ databases">
        <title>Genome analysis and characterization of larvicidal activity of Brevibacillus strains.</title>
        <authorList>
            <person name="Patrusheva E.V."/>
            <person name="Izotova A.O."/>
            <person name="Toshchakov S.V."/>
            <person name="Sineoky S.P."/>
        </authorList>
    </citation>
    <scope>NUCLEOTIDE SEQUENCE</scope>
    <source>
        <strain evidence="2">VKPM_B-13247</strain>
    </source>
</reference>
<evidence type="ECO:0000259" key="1">
    <source>
        <dbReference type="PROSITE" id="PS51272"/>
    </source>
</evidence>
<dbReference type="Pfam" id="PF00395">
    <property type="entry name" value="SLH"/>
    <property type="match status" value="2"/>
</dbReference>
<evidence type="ECO:0000313" key="3">
    <source>
        <dbReference type="Proteomes" id="UP001077662"/>
    </source>
</evidence>
<feature type="domain" description="SLH" evidence="1">
    <location>
        <begin position="1184"/>
        <end position="1247"/>
    </location>
</feature>
<feature type="domain" description="SLH" evidence="1">
    <location>
        <begin position="1117"/>
        <end position="1180"/>
    </location>
</feature>
<comment type="caution">
    <text evidence="2">The sequence shown here is derived from an EMBL/GenBank/DDBJ whole genome shotgun (WGS) entry which is preliminary data.</text>
</comment>
<accession>A0AAP3G9H5</accession>
<dbReference type="Proteomes" id="UP001077662">
    <property type="component" value="Unassembled WGS sequence"/>
</dbReference>
<dbReference type="EMBL" id="JAPTNE010000022">
    <property type="protein sequence ID" value="MCZ0808606.1"/>
    <property type="molecule type" value="Genomic_DNA"/>
</dbReference>